<protein>
    <submittedName>
        <fullName evidence="10">Membrane protein</fullName>
    </submittedName>
</protein>
<evidence type="ECO:0000256" key="8">
    <source>
        <dbReference type="ARBA" id="ARBA00035655"/>
    </source>
</evidence>
<evidence type="ECO:0000256" key="1">
    <source>
        <dbReference type="ARBA" id="ARBA00004429"/>
    </source>
</evidence>
<dbReference type="PANTHER" id="PTHR30574">
    <property type="entry name" value="INNER MEMBRANE PROTEIN YEDE"/>
    <property type="match status" value="1"/>
</dbReference>
<keyword evidence="4" id="KW-0997">Cell inner membrane</keyword>
<sequence>MSIAWSNFTPYSALLGGVLIGLAAAALMLFNGRIAGISGIVGGLFGRSASFSAGDKGWRIAFVLGLVLAPFAYRLFAVLPESQVDASWPVLIVAGLLVGFGTRYGSGCTSGHGVCGLSRFSARSLVATLLFMAAGFVTVYLLRHLLRA</sequence>
<dbReference type="Proteomes" id="UP000637423">
    <property type="component" value="Unassembled WGS sequence"/>
</dbReference>
<accession>A0A916V0N6</accession>
<proteinExistence type="inferred from homology"/>
<feature type="transmembrane region" description="Helical" evidence="9">
    <location>
        <begin position="125"/>
        <end position="142"/>
    </location>
</feature>
<evidence type="ECO:0000256" key="3">
    <source>
        <dbReference type="ARBA" id="ARBA00022475"/>
    </source>
</evidence>
<feature type="transmembrane region" description="Helical" evidence="9">
    <location>
        <begin position="12"/>
        <end position="45"/>
    </location>
</feature>
<dbReference type="PANTHER" id="PTHR30574:SF1">
    <property type="entry name" value="SULPHUR TRANSPORT DOMAIN-CONTAINING PROTEIN"/>
    <property type="match status" value="1"/>
</dbReference>
<feature type="transmembrane region" description="Helical" evidence="9">
    <location>
        <begin position="57"/>
        <end position="76"/>
    </location>
</feature>
<keyword evidence="7 9" id="KW-0472">Membrane</keyword>
<evidence type="ECO:0000256" key="6">
    <source>
        <dbReference type="ARBA" id="ARBA00022989"/>
    </source>
</evidence>
<evidence type="ECO:0000256" key="7">
    <source>
        <dbReference type="ARBA" id="ARBA00023136"/>
    </source>
</evidence>
<evidence type="ECO:0000256" key="2">
    <source>
        <dbReference type="ARBA" id="ARBA00022448"/>
    </source>
</evidence>
<feature type="transmembrane region" description="Helical" evidence="9">
    <location>
        <begin position="88"/>
        <end position="105"/>
    </location>
</feature>
<gene>
    <name evidence="10" type="ORF">GCM10011396_56290</name>
</gene>
<keyword evidence="3" id="KW-1003">Cell membrane</keyword>
<name>A0A916V0N6_9BURK</name>
<dbReference type="RefSeq" id="WP_188569511.1">
    <property type="nucleotide sequence ID" value="NZ_BMED01000010.1"/>
</dbReference>
<organism evidence="10 11">
    <name type="scientific">Undibacterium terreum</name>
    <dbReference type="NCBI Taxonomy" id="1224302"/>
    <lineage>
        <taxon>Bacteria</taxon>
        <taxon>Pseudomonadati</taxon>
        <taxon>Pseudomonadota</taxon>
        <taxon>Betaproteobacteria</taxon>
        <taxon>Burkholderiales</taxon>
        <taxon>Oxalobacteraceae</taxon>
        <taxon>Undibacterium</taxon>
    </lineage>
</organism>
<keyword evidence="6 9" id="KW-1133">Transmembrane helix</keyword>
<comment type="subcellular location">
    <subcellularLocation>
        <location evidence="1">Cell inner membrane</location>
        <topology evidence="1">Multi-pass membrane protein</topology>
    </subcellularLocation>
</comment>
<reference evidence="10" key="2">
    <citation type="submission" date="2020-09" db="EMBL/GenBank/DDBJ databases">
        <authorList>
            <person name="Sun Q."/>
            <person name="Zhou Y."/>
        </authorList>
    </citation>
    <scope>NUCLEOTIDE SEQUENCE</scope>
    <source>
        <strain evidence="10">CGMCC 1.10998</strain>
    </source>
</reference>
<keyword evidence="2" id="KW-0813">Transport</keyword>
<dbReference type="Pfam" id="PF04143">
    <property type="entry name" value="Sulf_transp"/>
    <property type="match status" value="1"/>
</dbReference>
<evidence type="ECO:0000256" key="4">
    <source>
        <dbReference type="ARBA" id="ARBA00022519"/>
    </source>
</evidence>
<evidence type="ECO:0000313" key="11">
    <source>
        <dbReference type="Proteomes" id="UP000637423"/>
    </source>
</evidence>
<keyword evidence="5 9" id="KW-0812">Transmembrane</keyword>
<dbReference type="InterPro" id="IPR007272">
    <property type="entry name" value="Sulf_transp_TsuA/YedE"/>
</dbReference>
<evidence type="ECO:0000256" key="9">
    <source>
        <dbReference type="SAM" id="Phobius"/>
    </source>
</evidence>
<dbReference type="EMBL" id="BMED01000010">
    <property type="protein sequence ID" value="GGD01501.1"/>
    <property type="molecule type" value="Genomic_DNA"/>
</dbReference>
<evidence type="ECO:0000256" key="5">
    <source>
        <dbReference type="ARBA" id="ARBA00022692"/>
    </source>
</evidence>
<dbReference type="AlphaFoldDB" id="A0A916V0N6"/>
<evidence type="ECO:0000313" key="10">
    <source>
        <dbReference type="EMBL" id="GGD01501.1"/>
    </source>
</evidence>
<dbReference type="GO" id="GO:0005886">
    <property type="term" value="C:plasma membrane"/>
    <property type="evidence" value="ECO:0007669"/>
    <property type="project" value="UniProtKB-SubCell"/>
</dbReference>
<comment type="similarity">
    <text evidence="8">Belongs to the TsuA/YedE (TC 9.B.102) family.</text>
</comment>
<comment type="caution">
    <text evidence="10">The sequence shown here is derived from an EMBL/GenBank/DDBJ whole genome shotgun (WGS) entry which is preliminary data.</text>
</comment>
<keyword evidence="11" id="KW-1185">Reference proteome</keyword>
<reference evidence="10" key="1">
    <citation type="journal article" date="2014" name="Int. J. Syst. Evol. Microbiol.">
        <title>Complete genome sequence of Corynebacterium casei LMG S-19264T (=DSM 44701T), isolated from a smear-ripened cheese.</title>
        <authorList>
            <consortium name="US DOE Joint Genome Institute (JGI-PGF)"/>
            <person name="Walter F."/>
            <person name="Albersmeier A."/>
            <person name="Kalinowski J."/>
            <person name="Ruckert C."/>
        </authorList>
    </citation>
    <scope>NUCLEOTIDE SEQUENCE</scope>
    <source>
        <strain evidence="10">CGMCC 1.10998</strain>
    </source>
</reference>